<dbReference type="PROSITE" id="PS51186">
    <property type="entry name" value="GNAT"/>
    <property type="match status" value="1"/>
</dbReference>
<dbReference type="InterPro" id="IPR016181">
    <property type="entry name" value="Acyl_CoA_acyltransferase"/>
</dbReference>
<name>A0A0F3KCF2_9GAMM</name>
<dbReference type="EC" id="2.3.1.267" evidence="4"/>
<evidence type="ECO:0000313" key="9">
    <source>
        <dbReference type="Proteomes" id="UP000033651"/>
    </source>
</evidence>
<evidence type="ECO:0000256" key="6">
    <source>
        <dbReference type="ARBA" id="ARBA00074015"/>
    </source>
</evidence>
<evidence type="ECO:0000256" key="5">
    <source>
        <dbReference type="ARBA" id="ARBA00048922"/>
    </source>
</evidence>
<sequence length="184" mass="21116">MSEPVRMRTPRLLVRLLDIDEAELLLRYRVENREHLRPWEPLRNSMHYTVEGCRQTIEAGLEAARSDRGYPFAMLPPDGGEVVGTFTFANVVRGVFQACHLGYGIGRKHEGQGLMFEALDAAVRYAFGPLDFHRVMANYMPRNDRSGRLLERLGFEKEGLAKRYLKIDGLWEDHVLTAKVRTQA</sequence>
<dbReference type="GO" id="GO:0008999">
    <property type="term" value="F:protein-N-terminal-alanine acetyltransferase activity"/>
    <property type="evidence" value="ECO:0007669"/>
    <property type="project" value="UniProtKB-EC"/>
</dbReference>
<evidence type="ECO:0000256" key="1">
    <source>
        <dbReference type="ARBA" id="ARBA00022679"/>
    </source>
</evidence>
<dbReference type="NCBIfam" id="NF008072">
    <property type="entry name" value="PRK10809.1"/>
    <property type="match status" value="1"/>
</dbReference>
<evidence type="ECO:0000256" key="4">
    <source>
        <dbReference type="ARBA" id="ARBA00039124"/>
    </source>
</evidence>
<feature type="domain" description="N-acetyltransferase" evidence="7">
    <location>
        <begin position="26"/>
        <end position="177"/>
    </location>
</feature>
<dbReference type="RefSeq" id="WP_045830938.1">
    <property type="nucleotide sequence ID" value="NZ_JZRB01000046.1"/>
</dbReference>
<dbReference type="AlphaFoldDB" id="A0A0F3KCF2"/>
<keyword evidence="1 8" id="KW-0808">Transferase</keyword>
<dbReference type="InterPro" id="IPR051531">
    <property type="entry name" value="N-acetyltransferase"/>
</dbReference>
<dbReference type="PANTHER" id="PTHR43792:SF8">
    <property type="entry name" value="[RIBOSOMAL PROTEIN US5]-ALANINE N-ACETYLTRANSFERASE"/>
    <property type="match status" value="1"/>
</dbReference>
<keyword evidence="9" id="KW-1185">Reference proteome</keyword>
<dbReference type="InterPro" id="IPR000182">
    <property type="entry name" value="GNAT_dom"/>
</dbReference>
<dbReference type="PATRIC" id="fig|345309.4.peg.3307"/>
<evidence type="ECO:0000256" key="2">
    <source>
        <dbReference type="ARBA" id="ARBA00023315"/>
    </source>
</evidence>
<dbReference type="Proteomes" id="UP000033651">
    <property type="component" value="Unassembled WGS sequence"/>
</dbReference>
<evidence type="ECO:0000256" key="3">
    <source>
        <dbReference type="ARBA" id="ARBA00038502"/>
    </source>
</evidence>
<dbReference type="SUPFAM" id="SSF55729">
    <property type="entry name" value="Acyl-CoA N-acyltransferases (Nat)"/>
    <property type="match status" value="1"/>
</dbReference>
<comment type="similarity">
    <text evidence="3">Belongs to the acetyltransferase family. RimJ subfamily.</text>
</comment>
<dbReference type="Gene3D" id="3.40.630.30">
    <property type="match status" value="1"/>
</dbReference>
<dbReference type="GO" id="GO:0005737">
    <property type="term" value="C:cytoplasm"/>
    <property type="evidence" value="ECO:0007669"/>
    <property type="project" value="TreeGrafter"/>
</dbReference>
<dbReference type="PANTHER" id="PTHR43792">
    <property type="entry name" value="GNAT FAMILY, PUTATIVE (AFU_ORTHOLOGUE AFUA_3G00765)-RELATED-RELATED"/>
    <property type="match status" value="1"/>
</dbReference>
<dbReference type="EMBL" id="JZRB01000046">
    <property type="protein sequence ID" value="KJV27784.1"/>
    <property type="molecule type" value="Genomic_DNA"/>
</dbReference>
<comment type="caution">
    <text evidence="8">The sequence shown here is derived from an EMBL/GenBank/DDBJ whole genome shotgun (WGS) entry which is preliminary data.</text>
</comment>
<comment type="catalytic activity">
    <reaction evidence="5">
        <text>N-terminal L-alanyl-[ribosomal protein uS5] + acetyl-CoA = N-terminal N(alpha)-acetyl-L-alanyl-[ribosomal protein uS5] + CoA + H(+)</text>
        <dbReference type="Rhea" id="RHEA:43752"/>
        <dbReference type="Rhea" id="RHEA-COMP:10672"/>
        <dbReference type="Rhea" id="RHEA-COMP:10673"/>
        <dbReference type="ChEBI" id="CHEBI:15378"/>
        <dbReference type="ChEBI" id="CHEBI:57287"/>
        <dbReference type="ChEBI" id="CHEBI:57288"/>
        <dbReference type="ChEBI" id="CHEBI:64718"/>
        <dbReference type="ChEBI" id="CHEBI:83683"/>
        <dbReference type="EC" id="2.3.1.267"/>
    </reaction>
</comment>
<proteinExistence type="inferred from homology"/>
<gene>
    <name evidence="8" type="ORF">VI08_17620</name>
</gene>
<keyword evidence="2" id="KW-0012">Acyltransferase</keyword>
<evidence type="ECO:0000259" key="7">
    <source>
        <dbReference type="PROSITE" id="PS51186"/>
    </source>
</evidence>
<reference evidence="8 9" key="1">
    <citation type="submission" date="2015-03" db="EMBL/GenBank/DDBJ databases">
        <title>Draft genome sequence of Luteibacter yeojuensis strain SU11.</title>
        <authorList>
            <person name="Sulaiman J."/>
            <person name="Priya K."/>
            <person name="Chan K.-G."/>
        </authorList>
    </citation>
    <scope>NUCLEOTIDE SEQUENCE [LARGE SCALE GENOMIC DNA]</scope>
    <source>
        <strain evidence="8 9">SU11</strain>
    </source>
</reference>
<dbReference type="OrthoDB" id="9801656at2"/>
<dbReference type="FunFam" id="3.40.630.30:FF:000005">
    <property type="entry name" value="Ribosomal protein alanine acetyltransferase"/>
    <property type="match status" value="1"/>
</dbReference>
<dbReference type="Pfam" id="PF13302">
    <property type="entry name" value="Acetyltransf_3"/>
    <property type="match status" value="1"/>
</dbReference>
<protein>
    <recommendedName>
        <fullName evidence="6">[Ribosomal protein uS5]-alanine N-acetyltransferase</fullName>
        <ecNumber evidence="4">2.3.1.267</ecNumber>
    </recommendedName>
</protein>
<organism evidence="8 9">
    <name type="scientific">Luteibacter yeojuensis</name>
    <dbReference type="NCBI Taxonomy" id="345309"/>
    <lineage>
        <taxon>Bacteria</taxon>
        <taxon>Pseudomonadati</taxon>
        <taxon>Pseudomonadota</taxon>
        <taxon>Gammaproteobacteria</taxon>
        <taxon>Lysobacterales</taxon>
        <taxon>Rhodanobacteraceae</taxon>
        <taxon>Luteibacter</taxon>
    </lineage>
</organism>
<accession>A0A0F3KCF2</accession>
<evidence type="ECO:0000313" key="8">
    <source>
        <dbReference type="EMBL" id="KJV27784.1"/>
    </source>
</evidence>